<reference evidence="2" key="1">
    <citation type="submission" date="2016-07" db="EMBL/GenBank/DDBJ databases">
        <authorList>
            <person name="Florea S."/>
            <person name="Webb J.S."/>
            <person name="Jaromczyk J."/>
            <person name="Schardl C.L."/>
        </authorList>
    </citation>
    <scope>NUCLEOTIDE SEQUENCE [LARGE SCALE GENOMIC DNA]</scope>
    <source>
        <strain evidence="2">CDC-D5610</strain>
    </source>
</reference>
<organism evidence="1 2">
    <name type="scientific">Legionella clemsonensis</name>
    <dbReference type="NCBI Taxonomy" id="1867846"/>
    <lineage>
        <taxon>Bacteria</taxon>
        <taxon>Pseudomonadati</taxon>
        <taxon>Pseudomonadota</taxon>
        <taxon>Gammaproteobacteria</taxon>
        <taxon>Legionellales</taxon>
        <taxon>Legionellaceae</taxon>
        <taxon>Legionella</taxon>
    </lineage>
</organism>
<dbReference type="Proteomes" id="UP000201728">
    <property type="component" value="Chromosome"/>
</dbReference>
<evidence type="ECO:0000313" key="2">
    <source>
        <dbReference type="Proteomes" id="UP000201728"/>
    </source>
</evidence>
<accession>A0A222P569</accession>
<keyword evidence="2" id="KW-1185">Reference proteome</keyword>
<evidence type="ECO:0000313" key="1">
    <source>
        <dbReference type="EMBL" id="ASQ46996.1"/>
    </source>
</evidence>
<proteinExistence type="predicted"/>
<sequence length="60" mass="7147">MENTLKIYLIIKQIYVQAFSLYLLELRTHHKDGYLALLPLNYKQLLQKLSMLLAKRLITL</sequence>
<dbReference type="KEGG" id="lcd:clem_12305"/>
<gene>
    <name evidence="1" type="ORF">clem_12305</name>
</gene>
<name>A0A222P569_9GAMM</name>
<dbReference type="EMBL" id="CP016397">
    <property type="protein sequence ID" value="ASQ46996.1"/>
    <property type="molecule type" value="Genomic_DNA"/>
</dbReference>
<dbReference type="AlphaFoldDB" id="A0A222P569"/>
<protein>
    <submittedName>
        <fullName evidence="1">Uncharacterized protein</fullName>
    </submittedName>
</protein>